<comment type="caution">
    <text evidence="1">The sequence shown here is derived from an EMBL/GenBank/DDBJ whole genome shotgun (WGS) entry which is preliminary data.</text>
</comment>
<dbReference type="EMBL" id="NGJK01000059">
    <property type="protein sequence ID" value="RAP02966.1"/>
    <property type="molecule type" value="Genomic_DNA"/>
</dbReference>
<proteinExistence type="predicted"/>
<dbReference type="RefSeq" id="WP_112149588.1">
    <property type="nucleotide sequence ID" value="NZ_CATZNA010000128.1"/>
</dbReference>
<dbReference type="Proteomes" id="UP000248557">
    <property type="component" value="Unassembled WGS sequence"/>
</dbReference>
<accession>A0A328Q5V7</accession>
<name>A0A328Q5V7_9EURY</name>
<sequence length="87" mass="10278">MIIKLYDEYKSSLNSVNMARDLFKQINNSSELEVILDFENVEFITLSFTQEYMTLKHDTGKRIHEINLNEENKTMLNVIAEKYGEKI</sequence>
<protein>
    <recommendedName>
        <fullName evidence="3">DUF4325 domain-containing protein</fullName>
    </recommendedName>
</protein>
<reference evidence="1 2" key="1">
    <citation type="submission" date="2017-05" db="EMBL/GenBank/DDBJ databases">
        <title>Host range expansion of the Methanosphaera genus to humans and monogastric animals involves recent and extensive reduction in genome content.</title>
        <authorList>
            <person name="Hoedt E.C."/>
            <person name="Volmer J.G."/>
            <person name="Parks D.H."/>
            <person name="Rosewarne C.P."/>
            <person name="Denman S.E."/>
            <person name="Mcsweeney C.S."/>
            <person name="O Cuiv P."/>
            <person name="Hugenholtz P."/>
            <person name="Tyson G.W."/>
            <person name="Morrison M."/>
        </authorList>
    </citation>
    <scope>NUCLEOTIDE SEQUENCE [LARGE SCALE GENOMIC DNA]</scope>
    <source>
        <strain evidence="1 2">PA5</strain>
    </source>
</reference>
<gene>
    <name evidence="1" type="ORF">CA615_04700</name>
</gene>
<dbReference type="AlphaFoldDB" id="A0A328Q5V7"/>
<evidence type="ECO:0000313" key="2">
    <source>
        <dbReference type="Proteomes" id="UP000248557"/>
    </source>
</evidence>
<evidence type="ECO:0000313" key="1">
    <source>
        <dbReference type="EMBL" id="RAP02966.1"/>
    </source>
</evidence>
<organism evidence="1 2">
    <name type="scientific">Methanosphaera stadtmanae</name>
    <dbReference type="NCBI Taxonomy" id="2317"/>
    <lineage>
        <taxon>Archaea</taxon>
        <taxon>Methanobacteriati</taxon>
        <taxon>Methanobacteriota</taxon>
        <taxon>Methanomada group</taxon>
        <taxon>Methanobacteria</taxon>
        <taxon>Methanobacteriales</taxon>
        <taxon>Methanobacteriaceae</taxon>
        <taxon>Methanosphaera</taxon>
    </lineage>
</organism>
<evidence type="ECO:0008006" key="3">
    <source>
        <dbReference type="Google" id="ProtNLM"/>
    </source>
</evidence>